<proteinExistence type="predicted"/>
<name>A0AAU7LRQ7_9BURK</name>
<reference evidence="1" key="1">
    <citation type="submission" date="2024-05" db="EMBL/GenBank/DDBJ databases">
        <authorList>
            <person name="Bunk B."/>
            <person name="Swiderski J."/>
            <person name="Sproer C."/>
            <person name="Thiel V."/>
        </authorList>
    </citation>
    <scope>NUCLEOTIDE SEQUENCE</scope>
    <source>
        <strain evidence="1">DSM 17735</strain>
    </source>
</reference>
<gene>
    <name evidence="1" type="ORF">ABLV49_00035</name>
</gene>
<sequence>MKTDFNRHAQFFAALGIGQFLNAFQNFAQRQDVKNRALSGVVANQSSTAWHRV</sequence>
<evidence type="ECO:0000313" key="1">
    <source>
        <dbReference type="EMBL" id="XBP70266.1"/>
    </source>
</evidence>
<protein>
    <submittedName>
        <fullName evidence="1">Uncharacterized protein</fullName>
    </submittedName>
</protein>
<accession>A0AAU7LRQ7</accession>
<dbReference type="RefSeq" id="WP_349279497.1">
    <property type="nucleotide sequence ID" value="NZ_CBCSCU010000005.1"/>
</dbReference>
<dbReference type="EMBL" id="CP157675">
    <property type="protein sequence ID" value="XBP70266.1"/>
    <property type="molecule type" value="Genomic_DNA"/>
</dbReference>
<organism evidence="1">
    <name type="scientific">Polaromonas hydrogenivorans</name>
    <dbReference type="NCBI Taxonomy" id="335476"/>
    <lineage>
        <taxon>Bacteria</taxon>
        <taxon>Pseudomonadati</taxon>
        <taxon>Pseudomonadota</taxon>
        <taxon>Betaproteobacteria</taxon>
        <taxon>Burkholderiales</taxon>
        <taxon>Comamonadaceae</taxon>
        <taxon>Polaromonas</taxon>
    </lineage>
</organism>
<dbReference type="AlphaFoldDB" id="A0AAU7LRQ7"/>